<dbReference type="AlphaFoldDB" id="A0A9N8H711"/>
<keyword evidence="3" id="KW-1185">Reference proteome</keyword>
<reference evidence="2" key="1">
    <citation type="submission" date="2020-06" db="EMBL/GenBank/DDBJ databases">
        <authorList>
            <consortium name="Plant Systems Biology data submission"/>
        </authorList>
    </citation>
    <scope>NUCLEOTIDE SEQUENCE</scope>
    <source>
        <strain evidence="2">D6</strain>
    </source>
</reference>
<evidence type="ECO:0000313" key="3">
    <source>
        <dbReference type="Proteomes" id="UP001153069"/>
    </source>
</evidence>
<proteinExistence type="predicted"/>
<dbReference type="EMBL" id="CAICTM010000056">
    <property type="protein sequence ID" value="CAB9499288.1"/>
    <property type="molecule type" value="Genomic_DNA"/>
</dbReference>
<organism evidence="2 3">
    <name type="scientific">Seminavis robusta</name>
    <dbReference type="NCBI Taxonomy" id="568900"/>
    <lineage>
        <taxon>Eukaryota</taxon>
        <taxon>Sar</taxon>
        <taxon>Stramenopiles</taxon>
        <taxon>Ochrophyta</taxon>
        <taxon>Bacillariophyta</taxon>
        <taxon>Bacillariophyceae</taxon>
        <taxon>Bacillariophycidae</taxon>
        <taxon>Naviculales</taxon>
        <taxon>Naviculaceae</taxon>
        <taxon>Seminavis</taxon>
    </lineage>
</organism>
<gene>
    <name evidence="2" type="ORF">SEMRO_57_G033420.1</name>
</gene>
<feature type="coiled-coil region" evidence="1">
    <location>
        <begin position="249"/>
        <end position="302"/>
    </location>
</feature>
<protein>
    <submittedName>
        <fullName evidence="2">Uncharacterized protein</fullName>
    </submittedName>
</protein>
<comment type="caution">
    <text evidence="2">The sequence shown here is derived from an EMBL/GenBank/DDBJ whole genome shotgun (WGS) entry which is preliminary data.</text>
</comment>
<name>A0A9N8H711_9STRA</name>
<evidence type="ECO:0000313" key="2">
    <source>
        <dbReference type="EMBL" id="CAB9499288.1"/>
    </source>
</evidence>
<evidence type="ECO:0000256" key="1">
    <source>
        <dbReference type="SAM" id="Coils"/>
    </source>
</evidence>
<keyword evidence="1" id="KW-0175">Coiled coil</keyword>
<dbReference type="Proteomes" id="UP001153069">
    <property type="component" value="Unassembled WGS sequence"/>
</dbReference>
<sequence length="433" mass="49516">MKEPRLSINKRLATKANLPLNKYRKTLKPQKKKKIDTASEKVVLGPPPVLKKLEDPILDGIVQVAKAHWPPRCYPYLVGLDNAVQVADYYYREYLPGQSPVISPVAEQDRPRLIFLSESHARTNPSLVGKPILPQYQHLVPPKYQKGHLNLIHSLSYGEAWLAGIQNDKSAAAGTYKFWQVFNILAGIQQEITDENLEALMAPVMKGKNYDMETTLHQANETITDETMEALKAPVMNGGDKETTADENMEALKASVVKVKKQKKDKETRLQEKEARRQEKLNKEHQVNAERLQAKIDILERMEQRGIKLVDLTPVHIYLSSKTITKTNQEKGTTYTTRKAVIKGGPERAIIRHSWEKYIKPYLATYRPHQIVVLGKSLRDLVQEKHIQQFTQSIGVEYLGTRNHPSHHFTREERIEEFNWIRRTANNSQGGGK</sequence>
<accession>A0A9N8H711</accession>